<evidence type="ECO:0000313" key="10">
    <source>
        <dbReference type="EMBL" id="KAB0797205.1"/>
    </source>
</evidence>
<evidence type="ECO:0000256" key="6">
    <source>
        <dbReference type="ARBA" id="ARBA00022892"/>
    </source>
</evidence>
<dbReference type="EMBL" id="GEZM01070643">
    <property type="protein sequence ID" value="JAV66364.1"/>
    <property type="molecule type" value="Transcribed_RNA"/>
</dbReference>
<dbReference type="PIRSF" id="PIRSF018293">
    <property type="entry name" value="TRAPP_I_complex_Bet3"/>
    <property type="match status" value="1"/>
</dbReference>
<dbReference type="FunCoup" id="A0A1Y1KY87">
    <property type="interactions" value="2307"/>
</dbReference>
<evidence type="ECO:0000313" key="11">
    <source>
        <dbReference type="Proteomes" id="UP000327044"/>
    </source>
</evidence>
<reference evidence="9" key="1">
    <citation type="journal article" date="2016" name="Sci. Rep.">
        <title>Molecular characterization of firefly nuptial gifts: a multi-omics approach sheds light on postcopulatory sexual selection.</title>
        <authorList>
            <person name="Al-Wathiqui N."/>
            <person name="Fallon T.R."/>
            <person name="South A."/>
            <person name="Weng J.K."/>
            <person name="Lewis S.M."/>
        </authorList>
    </citation>
    <scope>NUCLEOTIDE SEQUENCE</scope>
</reference>
<dbReference type="EMBL" id="VVIM01000006">
    <property type="protein sequence ID" value="KAB0797205.1"/>
    <property type="molecule type" value="Genomic_DNA"/>
</dbReference>
<reference evidence="10 11" key="2">
    <citation type="journal article" date="2018" name="Elife">
        <title>Firefly genomes illuminate parallel origins of bioluminescence in beetles.</title>
        <authorList>
            <person name="Fallon T.R."/>
            <person name="Lower S.E."/>
            <person name="Chang C.H."/>
            <person name="Bessho-Uehara M."/>
            <person name="Martin G.J."/>
            <person name="Bewick A.J."/>
            <person name="Behringer M."/>
            <person name="Debat H.J."/>
            <person name="Wong I."/>
            <person name="Day J.C."/>
            <person name="Suvorov A."/>
            <person name="Silva C.J."/>
            <person name="Stanger-Hall K.F."/>
            <person name="Hall D.W."/>
            <person name="Schmitz R.J."/>
            <person name="Nelson D.R."/>
            <person name="Lewis S.M."/>
            <person name="Shigenobu S."/>
            <person name="Bybee S.M."/>
            <person name="Larracuente A.M."/>
            <person name="Oba Y."/>
            <person name="Weng J.K."/>
        </authorList>
    </citation>
    <scope>NUCLEOTIDE SEQUENCE [LARGE SCALE GENOMIC DNA]</scope>
    <source>
        <strain evidence="10">1611_PpyrPB1</strain>
        <tissue evidence="10">Whole body</tissue>
    </source>
</reference>
<dbReference type="OrthoDB" id="10262857at2759"/>
<dbReference type="Proteomes" id="UP000327044">
    <property type="component" value="Unassembled WGS sequence"/>
</dbReference>
<comment type="subunit">
    <text evidence="8">Homodimer.</text>
</comment>
<keyword evidence="7 8" id="KW-0333">Golgi apparatus</keyword>
<dbReference type="EMBL" id="GEZM01070640">
    <property type="protein sequence ID" value="JAV66370.1"/>
    <property type="molecule type" value="Transcribed_RNA"/>
</dbReference>
<comment type="subcellular location">
    <subcellularLocation>
        <location evidence="2">Endoplasmic reticulum</location>
    </subcellularLocation>
    <subcellularLocation>
        <location evidence="1 8">Golgi apparatus</location>
        <location evidence="1 8">cis-Golgi network</location>
    </subcellularLocation>
</comment>
<evidence type="ECO:0000256" key="1">
    <source>
        <dbReference type="ARBA" id="ARBA00004222"/>
    </source>
</evidence>
<dbReference type="EMBL" id="GEZM01070642">
    <property type="protein sequence ID" value="JAV66365.1"/>
    <property type="molecule type" value="Transcribed_RNA"/>
</dbReference>
<evidence type="ECO:0000256" key="8">
    <source>
        <dbReference type="PIRNR" id="PIRNR018293"/>
    </source>
</evidence>
<evidence type="ECO:0000256" key="7">
    <source>
        <dbReference type="ARBA" id="ARBA00023034"/>
    </source>
</evidence>
<evidence type="ECO:0000256" key="4">
    <source>
        <dbReference type="ARBA" id="ARBA00022448"/>
    </source>
</evidence>
<dbReference type="EMBL" id="GEZM01070644">
    <property type="protein sequence ID" value="JAV66362.1"/>
    <property type="molecule type" value="Transcribed_RNA"/>
</dbReference>
<sequence>MARSSSRFDTKKVNSELVTLTYGSLVAQMVKDVENPDDVNKQLDRLGYNMGIRLVEDFLAKTGSGRCLDLKDTADKIQTAFRMYLGVQPNVANWSPAGDEFSFIIDSNPLTDLVELPEDLKGLRYCNIICGAIRGALEMVQLDIQSWIVQDQLKGDANTEIRVKFIRKLEDAIPAGEE</sequence>
<dbReference type="Pfam" id="PF04051">
    <property type="entry name" value="TRAPP"/>
    <property type="match status" value="1"/>
</dbReference>
<evidence type="ECO:0000313" key="9">
    <source>
        <dbReference type="EMBL" id="JAV66359.1"/>
    </source>
</evidence>
<dbReference type="Gene3D" id="3.30.1380.20">
    <property type="entry name" value="Trafficking protein particle complex subunit 3"/>
    <property type="match status" value="1"/>
</dbReference>
<organism evidence="9">
    <name type="scientific">Photinus pyralis</name>
    <name type="common">Common eastern firefly</name>
    <name type="synonym">Lampyris pyralis</name>
    <dbReference type="NCBI Taxonomy" id="7054"/>
    <lineage>
        <taxon>Eukaryota</taxon>
        <taxon>Metazoa</taxon>
        <taxon>Ecdysozoa</taxon>
        <taxon>Arthropoda</taxon>
        <taxon>Hexapoda</taxon>
        <taxon>Insecta</taxon>
        <taxon>Pterygota</taxon>
        <taxon>Neoptera</taxon>
        <taxon>Endopterygota</taxon>
        <taxon>Coleoptera</taxon>
        <taxon>Polyphaga</taxon>
        <taxon>Elateriformia</taxon>
        <taxon>Elateroidea</taxon>
        <taxon>Lampyridae</taxon>
        <taxon>Lampyrinae</taxon>
        <taxon>Photinus</taxon>
    </lineage>
</organism>
<comment type="function">
    <text evidence="8">May play a role in vesicular transport from endoplasmic reticulum to Golgi.</text>
</comment>
<dbReference type="EMBL" id="GEZM01070641">
    <property type="protein sequence ID" value="JAV66367.1"/>
    <property type="molecule type" value="Transcribed_RNA"/>
</dbReference>
<dbReference type="CDD" id="cd14942">
    <property type="entry name" value="TRAPPC3_bet3"/>
    <property type="match status" value="1"/>
</dbReference>
<dbReference type="GO" id="GO:0005783">
    <property type="term" value="C:endoplasmic reticulum"/>
    <property type="evidence" value="ECO:0007669"/>
    <property type="project" value="UniProtKB-SubCell"/>
</dbReference>
<dbReference type="InParanoid" id="A0A1Y1KY87"/>
<evidence type="ECO:0000256" key="3">
    <source>
        <dbReference type="ARBA" id="ARBA00006218"/>
    </source>
</evidence>
<dbReference type="EMBL" id="GEZM01070645">
    <property type="protein sequence ID" value="JAV66359.1"/>
    <property type="molecule type" value="Transcribed_RNA"/>
</dbReference>
<keyword evidence="6 8" id="KW-0931">ER-Golgi transport</keyword>
<dbReference type="GO" id="GO:0048193">
    <property type="term" value="P:Golgi vesicle transport"/>
    <property type="evidence" value="ECO:0007669"/>
    <property type="project" value="InterPro"/>
</dbReference>
<gene>
    <name evidence="10" type="ORF">PPYR_08199</name>
</gene>
<proteinExistence type="inferred from homology"/>
<dbReference type="FunFam" id="3.30.1380.20:FF:000013">
    <property type="entry name" value="Trafficking protein particle complex subunit"/>
    <property type="match status" value="1"/>
</dbReference>
<keyword evidence="4 8" id="KW-0813">Transport</keyword>
<comment type="similarity">
    <text evidence="3 8">Belongs to the TRAPP small subunits family. BET3 subfamily.</text>
</comment>
<reference evidence="10" key="3">
    <citation type="submission" date="2019-08" db="EMBL/GenBank/DDBJ databases">
        <authorList>
            <consortium name="Photinus pyralis genome working group"/>
            <person name="Fallon T.R."/>
            <person name="Sander Lower S.E."/>
            <person name="Weng J.-K."/>
        </authorList>
    </citation>
    <scope>NUCLEOTIDE SEQUENCE</scope>
    <source>
        <strain evidence="10">1611_PpyrPB1</strain>
        <tissue evidence="10">Whole body</tissue>
    </source>
</reference>
<dbReference type="InterPro" id="IPR007194">
    <property type="entry name" value="TRAPP_component"/>
</dbReference>
<name>A0A1Y1KY87_PHOPY</name>
<dbReference type="PANTHER" id="PTHR13048">
    <property type="entry name" value="TRAFFICKING PROTEIN PARTICLE COMPLEX SUBUNIT 3"/>
    <property type="match status" value="1"/>
</dbReference>
<evidence type="ECO:0000256" key="5">
    <source>
        <dbReference type="ARBA" id="ARBA00022824"/>
    </source>
</evidence>
<accession>A0A1Y1KY87</accession>
<dbReference type="InterPro" id="IPR016721">
    <property type="entry name" value="Bet3"/>
</dbReference>
<keyword evidence="5" id="KW-0256">Endoplasmic reticulum</keyword>
<dbReference type="SUPFAM" id="SSF111126">
    <property type="entry name" value="Ligand-binding domain in the NO signalling and Golgi transport"/>
    <property type="match status" value="1"/>
</dbReference>
<dbReference type="GO" id="GO:0030008">
    <property type="term" value="C:TRAPP complex"/>
    <property type="evidence" value="ECO:0007669"/>
    <property type="project" value="InterPro"/>
</dbReference>
<dbReference type="GO" id="GO:0005794">
    <property type="term" value="C:Golgi apparatus"/>
    <property type="evidence" value="ECO:0007669"/>
    <property type="project" value="UniProtKB-SubCell"/>
</dbReference>
<protein>
    <recommendedName>
        <fullName evidence="8">Trafficking protein particle complex subunit</fullName>
    </recommendedName>
</protein>
<evidence type="ECO:0000256" key="2">
    <source>
        <dbReference type="ARBA" id="ARBA00004240"/>
    </source>
</evidence>
<dbReference type="InterPro" id="IPR024096">
    <property type="entry name" value="NO_sig/Golgi_transp_ligand-bd"/>
</dbReference>
<dbReference type="AlphaFoldDB" id="A0A1Y1KY87"/>
<keyword evidence="11" id="KW-1185">Reference proteome</keyword>